<evidence type="ECO:0000313" key="2">
    <source>
        <dbReference type="EMBL" id="EMF12472.1"/>
    </source>
</evidence>
<gene>
    <name evidence="2" type="ORF">SEPMUDRAFT_85505</name>
</gene>
<dbReference type="InterPro" id="IPR021848">
    <property type="entry name" value="HODM_asu-like"/>
</dbReference>
<dbReference type="OrthoDB" id="497541at2759"/>
<dbReference type="Pfam" id="PF11927">
    <property type="entry name" value="HODM_asu-like"/>
    <property type="match status" value="1"/>
</dbReference>
<name>M3AY96_SPHMS</name>
<dbReference type="HOGENOM" id="CLU_025462_0_2_1"/>
<keyword evidence="1" id="KW-0812">Transmembrane</keyword>
<reference evidence="2 3" key="1">
    <citation type="journal article" date="2012" name="PLoS Pathog.">
        <title>Diverse lifestyles and strategies of plant pathogenesis encoded in the genomes of eighteen Dothideomycetes fungi.</title>
        <authorList>
            <person name="Ohm R.A."/>
            <person name="Feau N."/>
            <person name="Henrissat B."/>
            <person name="Schoch C.L."/>
            <person name="Horwitz B.A."/>
            <person name="Barry K.W."/>
            <person name="Condon B.J."/>
            <person name="Copeland A.C."/>
            <person name="Dhillon B."/>
            <person name="Glaser F."/>
            <person name="Hesse C.N."/>
            <person name="Kosti I."/>
            <person name="LaButti K."/>
            <person name="Lindquist E.A."/>
            <person name="Lucas S."/>
            <person name="Salamov A.A."/>
            <person name="Bradshaw R.E."/>
            <person name="Ciuffetti L."/>
            <person name="Hamelin R.C."/>
            <person name="Kema G.H.J."/>
            <person name="Lawrence C."/>
            <person name="Scott J.A."/>
            <person name="Spatafora J.W."/>
            <person name="Turgeon B.G."/>
            <person name="de Wit P.J.G.M."/>
            <person name="Zhong S."/>
            <person name="Goodwin S.B."/>
            <person name="Grigoriev I.V."/>
        </authorList>
    </citation>
    <scope>NUCLEOTIDE SEQUENCE [LARGE SCALE GENOMIC DNA]</scope>
    <source>
        <strain evidence="2 3">SO2202</strain>
    </source>
</reference>
<keyword evidence="1" id="KW-1133">Transmembrane helix</keyword>
<dbReference type="GeneID" id="27907524"/>
<dbReference type="AlphaFoldDB" id="M3AY96"/>
<evidence type="ECO:0000256" key="1">
    <source>
        <dbReference type="SAM" id="Phobius"/>
    </source>
</evidence>
<protein>
    <submittedName>
        <fullName evidence="2">Uncharacterized protein</fullName>
    </submittedName>
</protein>
<dbReference type="EMBL" id="KB456264">
    <property type="protein sequence ID" value="EMF12472.1"/>
    <property type="molecule type" value="Genomic_DNA"/>
</dbReference>
<keyword evidence="3" id="KW-1185">Reference proteome</keyword>
<evidence type="ECO:0000313" key="3">
    <source>
        <dbReference type="Proteomes" id="UP000016931"/>
    </source>
</evidence>
<dbReference type="eggNOG" id="KOG2515">
    <property type="taxonomic scope" value="Eukaryota"/>
</dbReference>
<sequence length="445" mass="52016">MSTPAESEKILQPRSQHILGAATIPAPLYISLLSILLIIWAFVYIRPTSVLPGRSLWLRWHWPRSRKSTPVPQAVVDAHTKKVDRKFGTWTPIEFERPAVAPYPNWSVTDTSPLKYRPFRYGPKYNITMGLRTLHQWDDWIELDNHYLRFHADKKRRIEERGAKCCRTDDSDPRALDGAVELLEELASYLPERYPSMFQKTDVGIDNIITHESFDIRKDRLTMNGHAEDPMQLSARLIQDDLAIMFEREDGIYYFLAGSILLAGFWRLEDKFGMGLPEIHTSGHVPGYESKLHKGMTNAFRRMMPDKVVLRHNYFIQVDEDLAWSYSIGDEDHDGHGWFTAEKNKAIEHHWFRSERQSLRRLPRSGGIVFTIRTYFHPITEIAEEPYVPGRLASAVRSWGEDVSQYKGKERYGDVLLEYLDRKHEEQVAKGLDMEREEELRQYPW</sequence>
<dbReference type="RefSeq" id="XP_016760593.1">
    <property type="nucleotide sequence ID" value="XM_016910387.1"/>
</dbReference>
<feature type="transmembrane region" description="Helical" evidence="1">
    <location>
        <begin position="26"/>
        <end position="45"/>
    </location>
</feature>
<proteinExistence type="predicted"/>
<dbReference type="STRING" id="692275.M3AY96"/>
<dbReference type="OMA" id="TMGIRNM"/>
<organism evidence="2 3">
    <name type="scientific">Sphaerulina musiva (strain SO2202)</name>
    <name type="common">Poplar stem canker fungus</name>
    <name type="synonym">Septoria musiva</name>
    <dbReference type="NCBI Taxonomy" id="692275"/>
    <lineage>
        <taxon>Eukaryota</taxon>
        <taxon>Fungi</taxon>
        <taxon>Dikarya</taxon>
        <taxon>Ascomycota</taxon>
        <taxon>Pezizomycotina</taxon>
        <taxon>Dothideomycetes</taxon>
        <taxon>Dothideomycetidae</taxon>
        <taxon>Mycosphaerellales</taxon>
        <taxon>Mycosphaerellaceae</taxon>
        <taxon>Sphaerulina</taxon>
    </lineage>
</organism>
<accession>M3AY96</accession>
<keyword evidence="1" id="KW-0472">Membrane</keyword>
<dbReference type="Proteomes" id="UP000016931">
    <property type="component" value="Unassembled WGS sequence"/>
</dbReference>